<accession>A0A1I7FQ37</accession>
<dbReference type="Gene3D" id="3.30.70.270">
    <property type="match status" value="1"/>
</dbReference>
<dbReference type="GO" id="GO:0006281">
    <property type="term" value="P:DNA repair"/>
    <property type="evidence" value="ECO:0007669"/>
    <property type="project" value="UniProtKB-KW"/>
</dbReference>
<evidence type="ECO:0000313" key="7">
    <source>
        <dbReference type="EMBL" id="SFU38327.1"/>
    </source>
</evidence>
<dbReference type="InterPro" id="IPR043128">
    <property type="entry name" value="Rev_trsase/Diguanyl_cyclase"/>
</dbReference>
<evidence type="ECO:0000259" key="6">
    <source>
        <dbReference type="PROSITE" id="PS50173"/>
    </source>
</evidence>
<dbReference type="InterPro" id="IPR050116">
    <property type="entry name" value="DNA_polymerase-Y"/>
</dbReference>
<dbReference type="OrthoDB" id="9808813at2"/>
<sequence length="436" mass="49589">METTRFALVDCNSFYVSCERVFRPELNGRPVVVLSNNDGCVIARSNEAKALDIKMGTPYFQMKELAKQERVEVFSSNYELYGDMSRRVANTLAQFTPNLEIYSIDECFMDLSHLKPEEVAEYGKQIKKTVERWTGIPVSVGVACTKTLAKVANRLAKKRVGADGVLVLESKQETEEALRQTEVGDVWGIGRQHARRLQQLDVHTAWDLQKLPEGWVKKHMAVTGLRTLLELRGKPCQELEIEAPARKNICTSRSFGRPLTQLTDIEEALSTHTVRCATKLRKQGSCASSLTVFLMTNRFAVTEHNFCNSRTKQLASPTSNELELLRHAISLLRVMFRAGKRYVKVGIILNDLVPASEVQLDLFSHQNDEKQTKLMHTLDTLRQRFGHHSLKYAVQGAIDESNRHKEEQQKAPWMLRKDHISSCYTTAVEELLVIRK</sequence>
<organism evidence="7 8">
    <name type="scientific">Pontibacter akesuensis</name>
    <dbReference type="NCBI Taxonomy" id="388950"/>
    <lineage>
        <taxon>Bacteria</taxon>
        <taxon>Pseudomonadati</taxon>
        <taxon>Bacteroidota</taxon>
        <taxon>Cytophagia</taxon>
        <taxon>Cytophagales</taxon>
        <taxon>Hymenobacteraceae</taxon>
        <taxon>Pontibacter</taxon>
    </lineage>
</organism>
<dbReference type="AlphaFoldDB" id="A0A1I7FQ37"/>
<dbReference type="STRING" id="388950.GCA_001611675_03521"/>
<dbReference type="PANTHER" id="PTHR11076:SF34">
    <property type="entry name" value="PROTEIN UMUC"/>
    <property type="match status" value="1"/>
</dbReference>
<dbReference type="SUPFAM" id="SSF56672">
    <property type="entry name" value="DNA/RNA polymerases"/>
    <property type="match status" value="1"/>
</dbReference>
<dbReference type="CDD" id="cd01700">
    <property type="entry name" value="PolY_Pol_V_umuC"/>
    <property type="match status" value="1"/>
</dbReference>
<dbReference type="InterPro" id="IPR017961">
    <property type="entry name" value="DNA_pol_Y-fam_little_finger"/>
</dbReference>
<evidence type="ECO:0000313" key="8">
    <source>
        <dbReference type="Proteomes" id="UP000182491"/>
    </source>
</evidence>
<keyword evidence="2" id="KW-0227">DNA damage</keyword>
<dbReference type="Pfam" id="PF11799">
    <property type="entry name" value="IMS_C"/>
    <property type="match status" value="1"/>
</dbReference>
<dbReference type="InterPro" id="IPR001126">
    <property type="entry name" value="UmuC"/>
</dbReference>
<evidence type="ECO:0000256" key="3">
    <source>
        <dbReference type="ARBA" id="ARBA00023199"/>
    </source>
</evidence>
<dbReference type="Gene3D" id="3.30.1490.100">
    <property type="entry name" value="DNA polymerase, Y-family, little finger domain"/>
    <property type="match status" value="1"/>
</dbReference>
<evidence type="ECO:0000256" key="5">
    <source>
        <dbReference type="ARBA" id="ARBA00023236"/>
    </source>
</evidence>
<keyword evidence="8" id="KW-1185">Reference proteome</keyword>
<dbReference type="Pfam" id="PF00817">
    <property type="entry name" value="IMS"/>
    <property type="match status" value="1"/>
</dbReference>
<dbReference type="GO" id="GO:0005829">
    <property type="term" value="C:cytosol"/>
    <property type="evidence" value="ECO:0007669"/>
    <property type="project" value="TreeGrafter"/>
</dbReference>
<dbReference type="GO" id="GO:0009432">
    <property type="term" value="P:SOS response"/>
    <property type="evidence" value="ECO:0007669"/>
    <property type="project" value="UniProtKB-KW"/>
</dbReference>
<reference evidence="8" key="1">
    <citation type="submission" date="2016-10" db="EMBL/GenBank/DDBJ databases">
        <authorList>
            <person name="Varghese N."/>
        </authorList>
    </citation>
    <scope>NUCLEOTIDE SEQUENCE [LARGE SCALE GENOMIC DNA]</scope>
    <source>
        <strain evidence="8">DSM 18820</strain>
    </source>
</reference>
<dbReference type="SUPFAM" id="SSF100879">
    <property type="entry name" value="Lesion bypass DNA polymerase (Y-family), little finger domain"/>
    <property type="match status" value="1"/>
</dbReference>
<dbReference type="GO" id="GO:0003684">
    <property type="term" value="F:damaged DNA binding"/>
    <property type="evidence" value="ECO:0007669"/>
    <property type="project" value="InterPro"/>
</dbReference>
<evidence type="ECO:0000256" key="4">
    <source>
        <dbReference type="ARBA" id="ARBA00023204"/>
    </source>
</evidence>
<dbReference type="Pfam" id="PF13438">
    <property type="entry name" value="DUF4113"/>
    <property type="match status" value="1"/>
</dbReference>
<evidence type="ECO:0000256" key="2">
    <source>
        <dbReference type="ARBA" id="ARBA00022763"/>
    </source>
</evidence>
<dbReference type="PROSITE" id="PS50173">
    <property type="entry name" value="UMUC"/>
    <property type="match status" value="1"/>
</dbReference>
<dbReference type="Proteomes" id="UP000182491">
    <property type="component" value="Unassembled WGS sequence"/>
</dbReference>
<gene>
    <name evidence="7" type="ORF">SAMN04487941_0386</name>
</gene>
<name>A0A1I7FQ37_9BACT</name>
<dbReference type="RefSeq" id="WP_082815398.1">
    <property type="nucleotide sequence ID" value="NZ_BMXC01000001.1"/>
</dbReference>
<dbReference type="InterPro" id="IPR036775">
    <property type="entry name" value="DNA_pol_Y-fam_lit_finger_sf"/>
</dbReference>
<dbReference type="Gene3D" id="1.10.150.20">
    <property type="entry name" value="5' to 3' exonuclease, C-terminal subdomain"/>
    <property type="match status" value="1"/>
</dbReference>
<dbReference type="InterPro" id="IPR025188">
    <property type="entry name" value="DUF4113"/>
</dbReference>
<keyword evidence="5" id="KW-0742">SOS response</keyword>
<keyword evidence="3" id="KW-0741">SOS mutagenesis</keyword>
<dbReference type="InterPro" id="IPR043502">
    <property type="entry name" value="DNA/RNA_pol_sf"/>
</dbReference>
<dbReference type="Gene3D" id="3.40.1170.60">
    <property type="match status" value="1"/>
</dbReference>
<proteinExistence type="inferred from homology"/>
<evidence type="ECO:0000256" key="1">
    <source>
        <dbReference type="ARBA" id="ARBA00010945"/>
    </source>
</evidence>
<dbReference type="EMBL" id="FPCA01000001">
    <property type="protein sequence ID" value="SFU38327.1"/>
    <property type="molecule type" value="Genomic_DNA"/>
</dbReference>
<feature type="domain" description="UmuC" evidence="6">
    <location>
        <begin position="6"/>
        <end position="190"/>
    </location>
</feature>
<dbReference type="GO" id="GO:0042276">
    <property type="term" value="P:error-prone translesion synthesis"/>
    <property type="evidence" value="ECO:0007669"/>
    <property type="project" value="TreeGrafter"/>
</dbReference>
<keyword evidence="4" id="KW-0234">DNA repair</keyword>
<dbReference type="PANTHER" id="PTHR11076">
    <property type="entry name" value="DNA REPAIR POLYMERASE UMUC / TRANSFERASE FAMILY MEMBER"/>
    <property type="match status" value="1"/>
</dbReference>
<comment type="similarity">
    <text evidence="1">Belongs to the DNA polymerase type-Y family.</text>
</comment>
<dbReference type="GO" id="GO:0003887">
    <property type="term" value="F:DNA-directed DNA polymerase activity"/>
    <property type="evidence" value="ECO:0007669"/>
    <property type="project" value="TreeGrafter"/>
</dbReference>
<protein>
    <submittedName>
        <fullName evidence="7">DNA polymerase V</fullName>
    </submittedName>
</protein>